<organism evidence="1 2">
    <name type="scientific">Ascochyta lentis</name>
    <dbReference type="NCBI Taxonomy" id="205686"/>
    <lineage>
        <taxon>Eukaryota</taxon>
        <taxon>Fungi</taxon>
        <taxon>Dikarya</taxon>
        <taxon>Ascomycota</taxon>
        <taxon>Pezizomycotina</taxon>
        <taxon>Dothideomycetes</taxon>
        <taxon>Pleosporomycetidae</taxon>
        <taxon>Pleosporales</taxon>
        <taxon>Pleosporineae</taxon>
        <taxon>Didymellaceae</taxon>
        <taxon>Ascochyta</taxon>
    </lineage>
</organism>
<reference evidence="1" key="1">
    <citation type="submission" date="2018-12" db="EMBL/GenBank/DDBJ databases">
        <authorList>
            <person name="Syme R.A."/>
            <person name="Farfan-Caceres L."/>
            <person name="Lichtenzveig J."/>
        </authorList>
    </citation>
    <scope>NUCLEOTIDE SEQUENCE</scope>
    <source>
        <strain evidence="1">Al4</strain>
    </source>
</reference>
<comment type="caution">
    <text evidence="1">The sequence shown here is derived from an EMBL/GenBank/DDBJ whole genome shotgun (WGS) entry which is preliminary data.</text>
</comment>
<evidence type="ECO:0000313" key="1">
    <source>
        <dbReference type="EMBL" id="KAF9693205.1"/>
    </source>
</evidence>
<name>A0A8H7MFR4_9PLEO</name>
<reference evidence="1" key="2">
    <citation type="submission" date="2020-09" db="EMBL/GenBank/DDBJ databases">
        <title>Reference genome assembly for Australian Ascochyta lentis isolate Al4.</title>
        <authorList>
            <person name="Lee R.C."/>
            <person name="Farfan-Caceres L.M."/>
            <person name="Debler J.W."/>
            <person name="Williams A.H."/>
            <person name="Henares B.M."/>
        </authorList>
    </citation>
    <scope>NUCLEOTIDE SEQUENCE</scope>
    <source>
        <strain evidence="1">Al4</strain>
    </source>
</reference>
<sequence length="157" mass="17284">MTSNATPKPDEPAPRTVRVLAPRMAPVITDGVISIVLTDSYRLNPYVADAGSLTTNSGTAITESTNMPLKYVLGTDLDATKMWLENPLPNGLRAMDFDWVLFYDSNPDLMLVESLENQNAYLATRDHLGLPDLRWAADLRFMAERQARAVASADEAV</sequence>
<evidence type="ECO:0000313" key="2">
    <source>
        <dbReference type="Proteomes" id="UP000651452"/>
    </source>
</evidence>
<dbReference type="EMBL" id="RZGK01000016">
    <property type="protein sequence ID" value="KAF9693205.1"/>
    <property type="molecule type" value="Genomic_DNA"/>
</dbReference>
<proteinExistence type="predicted"/>
<dbReference type="Proteomes" id="UP000651452">
    <property type="component" value="Unassembled WGS sequence"/>
</dbReference>
<dbReference type="OrthoDB" id="3788967at2759"/>
<keyword evidence="2" id="KW-1185">Reference proteome</keyword>
<accession>A0A8H7MFR4</accession>
<gene>
    <name evidence="1" type="ORF">EKO04_008629</name>
</gene>
<protein>
    <submittedName>
        <fullName evidence="1">Uncharacterized protein</fullName>
    </submittedName>
</protein>
<dbReference type="AlphaFoldDB" id="A0A8H7MFR4"/>